<sequence>MEIPGVCLLILSLSILFNLSFFALASFSPIDNHLIDCGSTVDSIVDTRRFTADASNSAFLSHTRSIPLTVQNPSPDSPNIYRTARVFTRPAKYLFSIRDRGTHMVRLHFHGFSSPDFVPSDAQFHVVVNEYVVLSNFSNRNDMNPRIVQYLIWVDSDKLVISFIPTMKSKYAYVNAIEVISAPKDLVADTAQVVKTSQAVDGYRVEMIDGLTKLALETVYRINVGGPKLTPFNDTLWRTWVPDDEFFRSNELSKLVYFSSPIRYQIGGASREVGPDFVYKTARVIRSTNASIWNKNMTWEFPVVQGYKYLLRLHFCDIASISLGLIYFNVYVNEYLAYYNLDLSYVTNGMLASPFYVDFVVDGDKSGILTLSVGPSNKSMSYAVDGILNGVELMKMNNSVGSLDGDLCAKSVLKSWSRGNIGLLVPLVAVLCLLLSISLLMQRRTVSLRDSVAWSKLPLDVPEVNSKHDSLQLSAKV</sequence>
<dbReference type="EMBL" id="JAAARO010000017">
    <property type="protein sequence ID" value="KAF5733069.1"/>
    <property type="molecule type" value="Genomic_DNA"/>
</dbReference>
<name>A0A7J7CG98_TRIWF</name>
<comment type="caution">
    <text evidence="14">The sequence shown here is derived from an EMBL/GenBank/DDBJ whole genome shotgun (WGS) entry which is preliminary data.</text>
</comment>
<evidence type="ECO:0000256" key="12">
    <source>
        <dbReference type="SAM" id="SignalP"/>
    </source>
</evidence>
<evidence type="ECO:0000259" key="13">
    <source>
        <dbReference type="Pfam" id="PF12819"/>
    </source>
</evidence>
<keyword evidence="5 12" id="KW-0732">Signal</keyword>
<evidence type="ECO:0000256" key="5">
    <source>
        <dbReference type="ARBA" id="ARBA00022729"/>
    </source>
</evidence>
<proteinExistence type="predicted"/>
<evidence type="ECO:0000256" key="9">
    <source>
        <dbReference type="ARBA" id="ARBA00023136"/>
    </source>
</evidence>
<dbReference type="GO" id="GO:0004674">
    <property type="term" value="F:protein serine/threonine kinase activity"/>
    <property type="evidence" value="ECO:0007669"/>
    <property type="project" value="UniProtKB-KW"/>
</dbReference>
<feature type="signal peptide" evidence="12">
    <location>
        <begin position="1"/>
        <end position="25"/>
    </location>
</feature>
<dbReference type="InterPro" id="IPR024788">
    <property type="entry name" value="Malectin-like_Carb-bd_dom"/>
</dbReference>
<evidence type="ECO:0000313" key="15">
    <source>
        <dbReference type="Proteomes" id="UP000593562"/>
    </source>
</evidence>
<evidence type="ECO:0000313" key="14">
    <source>
        <dbReference type="EMBL" id="KAF5733069.1"/>
    </source>
</evidence>
<dbReference type="InterPro" id="IPR045272">
    <property type="entry name" value="ANXUR1/2-like"/>
</dbReference>
<evidence type="ECO:0000256" key="11">
    <source>
        <dbReference type="SAM" id="Phobius"/>
    </source>
</evidence>
<evidence type="ECO:0000256" key="3">
    <source>
        <dbReference type="ARBA" id="ARBA00022679"/>
    </source>
</evidence>
<evidence type="ECO:0000256" key="1">
    <source>
        <dbReference type="ARBA" id="ARBA00004479"/>
    </source>
</evidence>
<dbReference type="GO" id="GO:0004714">
    <property type="term" value="F:transmembrane receptor protein tyrosine kinase activity"/>
    <property type="evidence" value="ECO:0007669"/>
    <property type="project" value="InterPro"/>
</dbReference>
<gene>
    <name evidence="14" type="ORF">HS088_TW17G00605</name>
</gene>
<keyword evidence="4 11" id="KW-0812">Transmembrane</keyword>
<keyword evidence="2" id="KW-0418">Kinase</keyword>
<feature type="transmembrane region" description="Helical" evidence="11">
    <location>
        <begin position="421"/>
        <end position="441"/>
    </location>
</feature>
<evidence type="ECO:0000256" key="4">
    <source>
        <dbReference type="ARBA" id="ARBA00022692"/>
    </source>
</evidence>
<accession>A0A7J7CG98</accession>
<feature type="chain" id="PRO_5029858762" description="Malectin-like domain-containing protein" evidence="12">
    <location>
        <begin position="26"/>
        <end position="477"/>
    </location>
</feature>
<reference evidence="14 15" key="1">
    <citation type="journal article" date="2020" name="Nat. Commun.">
        <title>Genome of Tripterygium wilfordii and identification of cytochrome P450 involved in triptolide biosynthesis.</title>
        <authorList>
            <person name="Tu L."/>
            <person name="Su P."/>
            <person name="Zhang Z."/>
            <person name="Gao L."/>
            <person name="Wang J."/>
            <person name="Hu T."/>
            <person name="Zhou J."/>
            <person name="Zhang Y."/>
            <person name="Zhao Y."/>
            <person name="Liu Y."/>
            <person name="Song Y."/>
            <person name="Tong Y."/>
            <person name="Lu Y."/>
            <person name="Yang J."/>
            <person name="Xu C."/>
            <person name="Jia M."/>
            <person name="Peters R.J."/>
            <person name="Huang L."/>
            <person name="Gao W."/>
        </authorList>
    </citation>
    <scope>NUCLEOTIDE SEQUENCE [LARGE SCALE GENOMIC DNA]</scope>
    <source>
        <strain evidence="15">cv. XIE 37</strain>
        <tissue evidence="14">Leaf</tissue>
    </source>
</reference>
<keyword evidence="2" id="KW-0723">Serine/threonine-protein kinase</keyword>
<keyword evidence="9 11" id="KW-0472">Membrane</keyword>
<dbReference type="PANTHER" id="PTHR34590:SF6">
    <property type="entry name" value="RECEPTOR-LIKE KINASE"/>
    <property type="match status" value="1"/>
</dbReference>
<evidence type="ECO:0000256" key="6">
    <source>
        <dbReference type="ARBA" id="ARBA00022741"/>
    </source>
</evidence>
<keyword evidence="8 11" id="KW-1133">Transmembrane helix</keyword>
<dbReference type="Pfam" id="PF12819">
    <property type="entry name" value="Malectin_like"/>
    <property type="match status" value="1"/>
</dbReference>
<keyword evidence="7" id="KW-0067">ATP-binding</keyword>
<dbReference type="GO" id="GO:0016020">
    <property type="term" value="C:membrane"/>
    <property type="evidence" value="ECO:0007669"/>
    <property type="project" value="UniProtKB-SubCell"/>
</dbReference>
<dbReference type="AlphaFoldDB" id="A0A7J7CG98"/>
<protein>
    <recommendedName>
        <fullName evidence="13">Malectin-like domain-containing protein</fullName>
    </recommendedName>
</protein>
<dbReference type="OrthoDB" id="735844at2759"/>
<keyword evidence="6" id="KW-0547">Nucleotide-binding</keyword>
<dbReference type="InParanoid" id="A0A7J7CG98"/>
<evidence type="ECO:0000256" key="10">
    <source>
        <dbReference type="ARBA" id="ARBA00023180"/>
    </source>
</evidence>
<evidence type="ECO:0000256" key="2">
    <source>
        <dbReference type="ARBA" id="ARBA00022527"/>
    </source>
</evidence>
<dbReference type="FunFam" id="2.60.120.430:FF:000001">
    <property type="entry name" value="Receptor-like protein kinase FERONIA"/>
    <property type="match status" value="1"/>
</dbReference>
<comment type="subcellular location">
    <subcellularLocation>
        <location evidence="1">Membrane</location>
        <topology evidence="1">Single-pass type I membrane protein</topology>
    </subcellularLocation>
</comment>
<dbReference type="Gene3D" id="2.60.120.430">
    <property type="entry name" value="Galactose-binding lectin"/>
    <property type="match status" value="2"/>
</dbReference>
<evidence type="ECO:0000256" key="8">
    <source>
        <dbReference type="ARBA" id="ARBA00022989"/>
    </source>
</evidence>
<dbReference type="Proteomes" id="UP000593562">
    <property type="component" value="Unassembled WGS sequence"/>
</dbReference>
<keyword evidence="15" id="KW-1185">Reference proteome</keyword>
<dbReference type="GO" id="GO:0005524">
    <property type="term" value="F:ATP binding"/>
    <property type="evidence" value="ECO:0007669"/>
    <property type="project" value="UniProtKB-KW"/>
</dbReference>
<keyword evidence="10" id="KW-0325">Glycoprotein</keyword>
<organism evidence="14 15">
    <name type="scientific">Tripterygium wilfordii</name>
    <name type="common">Thunder God vine</name>
    <dbReference type="NCBI Taxonomy" id="458696"/>
    <lineage>
        <taxon>Eukaryota</taxon>
        <taxon>Viridiplantae</taxon>
        <taxon>Streptophyta</taxon>
        <taxon>Embryophyta</taxon>
        <taxon>Tracheophyta</taxon>
        <taxon>Spermatophyta</taxon>
        <taxon>Magnoliopsida</taxon>
        <taxon>eudicotyledons</taxon>
        <taxon>Gunneridae</taxon>
        <taxon>Pentapetalae</taxon>
        <taxon>rosids</taxon>
        <taxon>fabids</taxon>
        <taxon>Celastrales</taxon>
        <taxon>Celastraceae</taxon>
        <taxon>Tripterygium</taxon>
    </lineage>
</organism>
<evidence type="ECO:0000256" key="7">
    <source>
        <dbReference type="ARBA" id="ARBA00022840"/>
    </source>
</evidence>
<keyword evidence="3" id="KW-0808">Transferase</keyword>
<dbReference type="PANTHER" id="PTHR34590">
    <property type="entry name" value="OS03G0124300 PROTEIN-RELATED"/>
    <property type="match status" value="1"/>
</dbReference>
<dbReference type="FunCoup" id="A0A7J7CG98">
    <property type="interactions" value="785"/>
</dbReference>
<feature type="domain" description="Malectin-like" evidence="13">
    <location>
        <begin position="35"/>
        <end position="395"/>
    </location>
</feature>